<dbReference type="AlphaFoldDB" id="A0A2A4XIH1"/>
<sequence>MSSSRPHIVRALYDWILENDCTPYILVNAFADDVEVPQEHVKDGQIILNISPSAVQSLFIRSEAIDFDGRFAGIPKRVYVPISAVMGIYAKENGQGMIFDPEANLPKPPSPTGTDDSPEKKSADSKPSRLGKKPSLRVVK</sequence>
<dbReference type="Pfam" id="PF04386">
    <property type="entry name" value="SspB"/>
    <property type="match status" value="1"/>
</dbReference>
<dbReference type="Proteomes" id="UP000218767">
    <property type="component" value="Unassembled WGS sequence"/>
</dbReference>
<protein>
    <submittedName>
        <fullName evidence="2">ClpXP protease specificity-enhancing factor</fullName>
    </submittedName>
</protein>
<evidence type="ECO:0000256" key="1">
    <source>
        <dbReference type="SAM" id="MobiDB-lite"/>
    </source>
</evidence>
<dbReference type="PIRSF" id="PIRSF005276">
    <property type="entry name" value="SspB"/>
    <property type="match status" value="1"/>
</dbReference>
<gene>
    <name evidence="2" type="ORF">COB20_00975</name>
</gene>
<dbReference type="GO" id="GO:0008233">
    <property type="term" value="F:peptidase activity"/>
    <property type="evidence" value="ECO:0007669"/>
    <property type="project" value="UniProtKB-KW"/>
</dbReference>
<dbReference type="InterPro" id="IPR007481">
    <property type="entry name" value="SspB"/>
</dbReference>
<keyword evidence="2" id="KW-0645">Protease</keyword>
<dbReference type="PANTHER" id="PTHR37486:SF1">
    <property type="entry name" value="STRINGENT STARVATION PROTEIN B"/>
    <property type="match status" value="1"/>
</dbReference>
<dbReference type="Gene3D" id="2.30.30.220">
    <property type="entry name" value="SspB-like"/>
    <property type="match status" value="1"/>
</dbReference>
<dbReference type="GO" id="GO:0005840">
    <property type="term" value="C:ribosome"/>
    <property type="evidence" value="ECO:0007669"/>
    <property type="project" value="TreeGrafter"/>
</dbReference>
<dbReference type="NCBIfam" id="NF008769">
    <property type="entry name" value="PRK11798.2-5"/>
    <property type="match status" value="1"/>
</dbReference>
<comment type="caution">
    <text evidence="2">The sequence shown here is derived from an EMBL/GenBank/DDBJ whole genome shotgun (WGS) entry which is preliminary data.</text>
</comment>
<dbReference type="GO" id="GO:0045732">
    <property type="term" value="P:positive regulation of protein catabolic process"/>
    <property type="evidence" value="ECO:0007669"/>
    <property type="project" value="TreeGrafter"/>
</dbReference>
<dbReference type="PANTHER" id="PTHR37486">
    <property type="entry name" value="STRINGENT STARVATION PROTEIN B"/>
    <property type="match status" value="1"/>
</dbReference>
<feature type="compositionally biased region" description="Basic residues" evidence="1">
    <location>
        <begin position="129"/>
        <end position="140"/>
    </location>
</feature>
<organism evidence="2 3">
    <name type="scientific">SAR86 cluster bacterium</name>
    <dbReference type="NCBI Taxonomy" id="2030880"/>
    <lineage>
        <taxon>Bacteria</taxon>
        <taxon>Pseudomonadati</taxon>
        <taxon>Pseudomonadota</taxon>
        <taxon>Gammaproteobacteria</taxon>
        <taxon>SAR86 cluster</taxon>
    </lineage>
</organism>
<feature type="compositionally biased region" description="Basic and acidic residues" evidence="1">
    <location>
        <begin position="117"/>
        <end position="127"/>
    </location>
</feature>
<feature type="region of interest" description="Disordered" evidence="1">
    <location>
        <begin position="99"/>
        <end position="140"/>
    </location>
</feature>
<accession>A0A2A4XIH1</accession>
<dbReference type="GO" id="GO:0006508">
    <property type="term" value="P:proteolysis"/>
    <property type="evidence" value="ECO:0007669"/>
    <property type="project" value="UniProtKB-KW"/>
</dbReference>
<dbReference type="EMBL" id="NVUL01000003">
    <property type="protein sequence ID" value="PCI81919.1"/>
    <property type="molecule type" value="Genomic_DNA"/>
</dbReference>
<keyword evidence="2" id="KW-0378">Hydrolase</keyword>
<proteinExistence type="predicted"/>
<dbReference type="SUPFAM" id="SSF101738">
    <property type="entry name" value="SspB-like"/>
    <property type="match status" value="1"/>
</dbReference>
<dbReference type="InterPro" id="IPR036760">
    <property type="entry name" value="SspB-like_sf"/>
</dbReference>
<name>A0A2A4XIH1_9GAMM</name>
<evidence type="ECO:0000313" key="3">
    <source>
        <dbReference type="Proteomes" id="UP000218767"/>
    </source>
</evidence>
<dbReference type="GO" id="GO:0005829">
    <property type="term" value="C:cytosol"/>
    <property type="evidence" value="ECO:0007669"/>
    <property type="project" value="TreeGrafter"/>
</dbReference>
<reference evidence="3" key="1">
    <citation type="submission" date="2017-08" db="EMBL/GenBank/DDBJ databases">
        <title>A dynamic microbial community with high functional redundancy inhabits the cold, oxic subseafloor aquifer.</title>
        <authorList>
            <person name="Tully B.J."/>
            <person name="Wheat C.G."/>
            <person name="Glazer B.T."/>
            <person name="Huber J.A."/>
        </authorList>
    </citation>
    <scope>NUCLEOTIDE SEQUENCE [LARGE SCALE GENOMIC DNA]</scope>
</reference>
<evidence type="ECO:0000313" key="2">
    <source>
        <dbReference type="EMBL" id="PCI81919.1"/>
    </source>
</evidence>